<evidence type="ECO:0000256" key="2">
    <source>
        <dbReference type="SAM" id="Phobius"/>
    </source>
</evidence>
<evidence type="ECO:0000256" key="1">
    <source>
        <dbReference type="SAM" id="MobiDB-lite"/>
    </source>
</evidence>
<keyword evidence="2" id="KW-1133">Transmembrane helix</keyword>
<name>A0A1I8ATE7_9BILA</name>
<keyword evidence="2" id="KW-0472">Membrane</keyword>
<keyword evidence="3" id="KW-1185">Reference proteome</keyword>
<dbReference type="WBParaSite" id="L893_g9292.t1">
    <property type="protein sequence ID" value="L893_g9292.t1"/>
    <property type="gene ID" value="L893_g9292"/>
</dbReference>
<feature type="region of interest" description="Disordered" evidence="1">
    <location>
        <begin position="15"/>
        <end position="36"/>
    </location>
</feature>
<evidence type="ECO:0000313" key="3">
    <source>
        <dbReference type="Proteomes" id="UP000095287"/>
    </source>
</evidence>
<proteinExistence type="predicted"/>
<organism evidence="3 4">
    <name type="scientific">Steinernema glaseri</name>
    <dbReference type="NCBI Taxonomy" id="37863"/>
    <lineage>
        <taxon>Eukaryota</taxon>
        <taxon>Metazoa</taxon>
        <taxon>Ecdysozoa</taxon>
        <taxon>Nematoda</taxon>
        <taxon>Chromadorea</taxon>
        <taxon>Rhabditida</taxon>
        <taxon>Tylenchina</taxon>
        <taxon>Panagrolaimomorpha</taxon>
        <taxon>Strongyloidoidea</taxon>
        <taxon>Steinernematidae</taxon>
        <taxon>Steinernema</taxon>
    </lineage>
</organism>
<reference evidence="4" key="1">
    <citation type="submission" date="2016-11" db="UniProtKB">
        <authorList>
            <consortium name="WormBaseParasite"/>
        </authorList>
    </citation>
    <scope>IDENTIFICATION</scope>
</reference>
<accession>A0A1I8ATE7</accession>
<dbReference type="Proteomes" id="UP000095287">
    <property type="component" value="Unplaced"/>
</dbReference>
<feature type="transmembrane region" description="Helical" evidence="2">
    <location>
        <begin position="82"/>
        <end position="106"/>
    </location>
</feature>
<sequence length="442" mass="49572">METGQSRIRHASIESRPYGASVSSVPESRHQRFPSPHLTNDVFLHVDRWQSQENSAKQSYSLCDRLTGLCMRQRAWVRGHPVVSMIIGVALLLLLLLVAIGLVLLFTLQSHSKKTAVVDVGTESTTLGTTSYTPKKDFPNTLDQVVFELPANITQLESLEPCRRHPEHFFAVGNQTLLTFRWINSIRKISRTMTIEALEIERKNCSKCHFYDRQGVNNTALYCCVDCPEFSFFCSLYGMETVYYEKFLAARIFYEDQNVIFHCITEATDGGDSSFLRLHRAIINENNVVNLVEEGPLQRSHSHARHSNMTAFAYVNSSTLDWDVDLADEVLTISSFNSSESLCKVSNFFPNDSLSTTALFGEGAHSPDDHCLVAAVSATSYGIARFKPSSHRCEYGTEAYALPPFEVFLFDAAISRDVLLIGHQNASSIYLQAGGFGWHLPE</sequence>
<evidence type="ECO:0000313" key="4">
    <source>
        <dbReference type="WBParaSite" id="L893_g9292.t1"/>
    </source>
</evidence>
<keyword evidence="2" id="KW-0812">Transmembrane</keyword>
<protein>
    <submittedName>
        <fullName evidence="4">Uncharacterized protein</fullName>
    </submittedName>
</protein>
<dbReference type="AlphaFoldDB" id="A0A1I8ATE7"/>